<reference evidence="3 4" key="1">
    <citation type="journal article" date="2014" name="BMC Genomics">
        <title>Comparative genomics of the major fungal agents of human and animal Sporotrichosis: Sporothrix schenckii and Sporothrix brasiliensis.</title>
        <authorList>
            <person name="Teixeira M.M."/>
            <person name="de Almeida L.G."/>
            <person name="Kubitschek-Barreira P."/>
            <person name="Alves F.L."/>
            <person name="Kioshima E.S."/>
            <person name="Abadio A.K."/>
            <person name="Fernandes L."/>
            <person name="Derengowski L.S."/>
            <person name="Ferreira K.S."/>
            <person name="Souza R.C."/>
            <person name="Ruiz J.C."/>
            <person name="de Andrade N.C."/>
            <person name="Paes H.C."/>
            <person name="Nicola A.M."/>
            <person name="Albuquerque P."/>
            <person name="Gerber A.L."/>
            <person name="Martins V.P."/>
            <person name="Peconick L.D."/>
            <person name="Neto A.V."/>
            <person name="Chaucanez C.B."/>
            <person name="Silva P.A."/>
            <person name="Cunha O.L."/>
            <person name="de Oliveira F.F."/>
            <person name="dos Santos T.C."/>
            <person name="Barros A.L."/>
            <person name="Soares M.A."/>
            <person name="de Oliveira L.M."/>
            <person name="Marini M.M."/>
            <person name="Villalobos-Duno H."/>
            <person name="Cunha M.M."/>
            <person name="de Hoog S."/>
            <person name="da Silveira J.F."/>
            <person name="Henrissat B."/>
            <person name="Nino-Vega G.A."/>
            <person name="Cisalpino P.S."/>
            <person name="Mora-Montes H.M."/>
            <person name="Almeida S.R."/>
            <person name="Stajich J.E."/>
            <person name="Lopes-Bezerra L.M."/>
            <person name="Vasconcelos A.T."/>
            <person name="Felipe M.S."/>
        </authorList>
    </citation>
    <scope>NUCLEOTIDE SEQUENCE [LARGE SCALE GENOMIC DNA]</scope>
    <source>
        <strain evidence="3 4">5110</strain>
    </source>
</reference>
<feature type="region of interest" description="Disordered" evidence="1">
    <location>
        <begin position="217"/>
        <end position="308"/>
    </location>
</feature>
<feature type="compositionally biased region" description="Acidic residues" evidence="1">
    <location>
        <begin position="587"/>
        <end position="602"/>
    </location>
</feature>
<evidence type="ECO:0000313" key="4">
    <source>
        <dbReference type="Proteomes" id="UP000031575"/>
    </source>
</evidence>
<comment type="caution">
    <text evidence="3">The sequence shown here is derived from an EMBL/GenBank/DDBJ whole genome shotgun (WGS) entry which is preliminary data.</text>
</comment>
<feature type="compositionally biased region" description="Polar residues" evidence="1">
    <location>
        <begin position="435"/>
        <end position="462"/>
    </location>
</feature>
<evidence type="ECO:0000256" key="1">
    <source>
        <dbReference type="SAM" id="MobiDB-lite"/>
    </source>
</evidence>
<feature type="compositionally biased region" description="Basic and acidic residues" evidence="1">
    <location>
        <begin position="326"/>
        <end position="336"/>
    </location>
</feature>
<feature type="domain" description="Sfi1 spindle body" evidence="2">
    <location>
        <begin position="602"/>
        <end position="1173"/>
    </location>
</feature>
<dbReference type="InterPro" id="IPR013665">
    <property type="entry name" value="Sfi1_dom"/>
</dbReference>
<feature type="region of interest" description="Disordered" evidence="1">
    <location>
        <begin position="412"/>
        <end position="463"/>
    </location>
</feature>
<sequence length="1652" mass="182975">MPSHAPLSSRDGRIRSSSIRQGSEPFYYTNEDIELLHQVVALGQDILPTLPKRDKLPTTALFRAADIVFPRHGLDPDGEDKLSRIIFLVGGMRSTDNLLDRFRTVLGRMGIELEYVPESSSVNADVDGDDDSNNSMYDPADGENNAQHARRRQSHVQASPPSPHPPSPPLSVHSPTRSSAGGLTSHSGVFPVAPHVTGRRRRNSDSVAEFVVAAGASRFNRGQPEHHDAPIDHQSHRPTGRQQQRRQHHRRRSDSLAPPLVNYKDYFGTADEPRPAPRLPSPQRQQRPQTRPRPPHTSRPIDPWLSQVPRYPAAPEEVDYTEEHGNNLKDNLHADPSEGNFDYDDDNDVPGIDQYTQSLDLLRAAAPRKDEHALQQHKQHDTPPNAISGHGAAHLSHNHNYQYHQQLPIRTRPFSQTRPPSAQPGAGPTGPGFVTHTQNSSMQPAGSWTEPQSPRSRVSSLASDHEVFHGASDTTVQEELEAGPPPRVDPFIMAKVADTYFMRFAFLGGLAVDVWRTTCAAHQQQERYAATIDRELSASEALLVWSSVAGTHIEDMTGKSRQLTALQQEMVIVEERQPDEVERLGDVDEEEAEAEDDQDDEAAAQYREKQDEREKLMRRAARVYTITTMFNAVSHWHSMAKEEASRTKVARRHLLRRKVFGAWREQTATDNVKADCFALSWAVRRWSSAMHRGPHENGKLAIQFHHRDLATVTFWTWLRAHQERIAEAWAIDRLKKKAVEGWCQRTIALAHSEDKAAQKVQQFRLGAATATWAEQAQSQALTFLSIEEQENETYMLAALQDWSKEALCQEKLRAMHAANETRTKSAVLGAWRESAAEAKHRATQLDLDIAEEYVAHWHRETRLALFRADYEYDLKMDAVQSWVLAEKLAFLIRYRDEQLLWKTCFALQANFGIGSQGQQREQQREDDLAQIADRLDKTNVFAGLVSAFHQQGERRGAWKEISKYLDHEAVANKTLGLWTAATAEHDDMGEMARRGAFYVGTANALSGWSTYAKNIRKERLRSTYYTFRREVKRKTASDCIAVWRDATLRQGTETSGNGAYAMADQLRYEYEAYTVFTTLNHWILATNDCIFQHTVAAEADTEVYLSLWRLQLADCEELGAAAAEHDTITKLAGRWDDWELQAVQARGREHTAAALLEKNERRLGRRVLAVWQQELVDRLYVGSAEPEDDLRLSYTASAASRWQGEKDHGAGPSSSFWRLGASFSSPLVGRSDAPRPTPSRVPGSDDRDGRPARVAQVGARPASLLLHPITETPVTTTAQRPFYSGGVLGAVGGSHSVPAPGAVVAESAAATDVIQQPPTAGTKPLRRLHRSTTAASYRHQEQAQPTPTTLPSSSSPETAVSRVRASPYNHRLLQRRLLSAARLADSVQLGPMSEFDEVEAGAEDAETDPLPLRDYADADVSSEGDEDLGLGPDSPHRLPDHRNLQLLSPTAAHAAHTPTRHLFRPGSSELTAIAASSSLGTPQSRPAPPPIQPHSHLRSSIAATTGGGMRHSVSSLPAPADPRLPRFRPGHSLLRKSAVVGAAAVSGAEFPPSSSSFDPVTTTPMGPLPSPFERRLRAAYGDQSGDGFQSDVYDDAGEGGQGYGAVPRASLASFTPRQLPLRTSLAASTAPATGRTGARVTFVDVDREQMKE</sequence>
<dbReference type="EMBL" id="AWTV01000007">
    <property type="protein sequence ID" value="KIH91456.1"/>
    <property type="molecule type" value="Genomic_DNA"/>
</dbReference>
<feature type="region of interest" description="Disordered" evidence="1">
    <location>
        <begin position="368"/>
        <end position="393"/>
    </location>
</feature>
<dbReference type="RefSeq" id="XP_040619466.1">
    <property type="nucleotide sequence ID" value="XM_040759512.1"/>
</dbReference>
<name>A0A0C2IR15_9PEZI</name>
<feature type="region of interest" description="Disordered" evidence="1">
    <location>
        <begin position="577"/>
        <end position="602"/>
    </location>
</feature>
<keyword evidence="4" id="KW-1185">Reference proteome</keyword>
<organism evidence="3 4">
    <name type="scientific">Sporothrix brasiliensis 5110</name>
    <dbReference type="NCBI Taxonomy" id="1398154"/>
    <lineage>
        <taxon>Eukaryota</taxon>
        <taxon>Fungi</taxon>
        <taxon>Dikarya</taxon>
        <taxon>Ascomycota</taxon>
        <taxon>Pezizomycotina</taxon>
        <taxon>Sordariomycetes</taxon>
        <taxon>Sordariomycetidae</taxon>
        <taxon>Ophiostomatales</taxon>
        <taxon>Ophiostomataceae</taxon>
        <taxon>Sporothrix</taxon>
    </lineage>
</organism>
<evidence type="ECO:0000313" key="3">
    <source>
        <dbReference type="EMBL" id="KIH91456.1"/>
    </source>
</evidence>
<feature type="compositionally biased region" description="Acidic residues" evidence="1">
    <location>
        <begin position="1397"/>
        <end position="1407"/>
    </location>
</feature>
<dbReference type="Proteomes" id="UP000031575">
    <property type="component" value="Unassembled WGS sequence"/>
</dbReference>
<dbReference type="HOGENOM" id="CLU_246356_0_0_1"/>
<feature type="region of interest" description="Disordered" evidence="1">
    <location>
        <begin position="1548"/>
        <end position="1572"/>
    </location>
</feature>
<feature type="region of interest" description="Disordered" evidence="1">
    <location>
        <begin position="119"/>
        <end position="205"/>
    </location>
</feature>
<feature type="region of interest" description="Disordered" evidence="1">
    <location>
        <begin position="1397"/>
        <end position="1441"/>
    </location>
</feature>
<proteinExistence type="predicted"/>
<gene>
    <name evidence="3" type="ORF">SPBR_01201</name>
</gene>
<feature type="region of interest" description="Disordered" evidence="1">
    <location>
        <begin position="1227"/>
        <end position="1253"/>
    </location>
</feature>
<feature type="compositionally biased region" description="Basic residues" evidence="1">
    <location>
        <begin position="236"/>
        <end position="252"/>
    </location>
</feature>
<protein>
    <recommendedName>
        <fullName evidence="2">Sfi1 spindle body domain-containing protein</fullName>
    </recommendedName>
</protein>
<feature type="region of interest" description="Disordered" evidence="1">
    <location>
        <begin position="1476"/>
        <end position="1529"/>
    </location>
</feature>
<feature type="compositionally biased region" description="Basic and acidic residues" evidence="1">
    <location>
        <begin position="577"/>
        <end position="586"/>
    </location>
</feature>
<evidence type="ECO:0000259" key="2">
    <source>
        <dbReference type="Pfam" id="PF08457"/>
    </source>
</evidence>
<feature type="compositionally biased region" description="Pro residues" evidence="1">
    <location>
        <begin position="160"/>
        <end position="169"/>
    </location>
</feature>
<feature type="region of interest" description="Disordered" evidence="1">
    <location>
        <begin position="1315"/>
        <end position="1366"/>
    </location>
</feature>
<feature type="compositionally biased region" description="Polar residues" evidence="1">
    <location>
        <begin position="176"/>
        <end position="187"/>
    </location>
</feature>
<accession>A0A0C2IR15</accession>
<feature type="compositionally biased region" description="Basic and acidic residues" evidence="1">
    <location>
        <begin position="368"/>
        <end position="381"/>
    </location>
</feature>
<dbReference type="Pfam" id="PF08457">
    <property type="entry name" value="Sfi1"/>
    <property type="match status" value="1"/>
</dbReference>
<feature type="region of interest" description="Disordered" evidence="1">
    <location>
        <begin position="326"/>
        <end position="353"/>
    </location>
</feature>
<dbReference type="GeneID" id="63674433"/>
<feature type="compositionally biased region" description="Low complexity" evidence="1">
    <location>
        <begin position="1345"/>
        <end position="1358"/>
    </location>
</feature>
<dbReference type="OrthoDB" id="5215300at2759"/>
<feature type="compositionally biased region" description="Polar residues" evidence="1">
    <location>
        <begin position="1552"/>
        <end position="1564"/>
    </location>
</feature>
<dbReference type="VEuPathDB" id="FungiDB:SPBR_01201"/>
<feature type="compositionally biased region" description="Basic and acidic residues" evidence="1">
    <location>
        <begin position="223"/>
        <end position="235"/>
    </location>
</feature>